<dbReference type="PROSITE" id="PS00061">
    <property type="entry name" value="ADH_SHORT"/>
    <property type="match status" value="1"/>
</dbReference>
<keyword evidence="2" id="KW-0560">Oxidoreductase</keyword>
<dbReference type="SMART" id="SM00822">
    <property type="entry name" value="PKS_KR"/>
    <property type="match status" value="1"/>
</dbReference>
<dbReference type="STRING" id="35752.SAMN05421541_104574"/>
<gene>
    <name evidence="4" type="ORF">SAMN05421541_104574</name>
</gene>
<dbReference type="PANTHER" id="PTHR43669:SF3">
    <property type="entry name" value="ALCOHOL DEHYDROGENASE, PUTATIVE (AFU_ORTHOLOGUE AFUA_3G03445)-RELATED"/>
    <property type="match status" value="1"/>
</dbReference>
<evidence type="ECO:0000313" key="4">
    <source>
        <dbReference type="EMBL" id="SFE93909.1"/>
    </source>
</evidence>
<dbReference type="PRINTS" id="PR00080">
    <property type="entry name" value="SDRFAMILY"/>
</dbReference>
<evidence type="ECO:0000256" key="2">
    <source>
        <dbReference type="ARBA" id="ARBA00023002"/>
    </source>
</evidence>
<organism evidence="4 5">
    <name type="scientific">Actinoplanes philippinensis</name>
    <dbReference type="NCBI Taxonomy" id="35752"/>
    <lineage>
        <taxon>Bacteria</taxon>
        <taxon>Bacillati</taxon>
        <taxon>Actinomycetota</taxon>
        <taxon>Actinomycetes</taxon>
        <taxon>Micromonosporales</taxon>
        <taxon>Micromonosporaceae</taxon>
        <taxon>Actinoplanes</taxon>
    </lineage>
</organism>
<comment type="similarity">
    <text evidence="1">Belongs to the short-chain dehydrogenases/reductases (SDR) family.</text>
</comment>
<protein>
    <submittedName>
        <fullName evidence="4">NAD(P)-dependent dehydrogenase, short-chain alcohol dehydrogenase family</fullName>
    </submittedName>
</protein>
<feature type="domain" description="Ketoreductase" evidence="3">
    <location>
        <begin position="7"/>
        <end position="181"/>
    </location>
</feature>
<dbReference type="EMBL" id="FONV01000004">
    <property type="protein sequence ID" value="SFE93909.1"/>
    <property type="molecule type" value="Genomic_DNA"/>
</dbReference>
<reference evidence="4 5" key="1">
    <citation type="submission" date="2016-10" db="EMBL/GenBank/DDBJ databases">
        <authorList>
            <person name="de Groot N.N."/>
        </authorList>
    </citation>
    <scope>NUCLEOTIDE SEQUENCE [LARGE SCALE GENOMIC DNA]</scope>
    <source>
        <strain evidence="4 5">DSM 43019</strain>
    </source>
</reference>
<proteinExistence type="inferred from homology"/>
<dbReference type="OrthoDB" id="9803333at2"/>
<dbReference type="SUPFAM" id="SSF51735">
    <property type="entry name" value="NAD(P)-binding Rossmann-fold domains"/>
    <property type="match status" value="1"/>
</dbReference>
<sequence length="253" mass="26344">MSSYAGKKAVITGGTIGIGLATAKALVDGGGEVLVTGRDEKNLAAAQQELGDNARVVRSDTAVLADIERLGATVEKEFGRIDLLFVNAGFARPGPFGHVTEELFDNTFNVNAKGAFFTAQRLAPLVEDGGSIIFTTSIANDSGNPGMGPYAGSKAAVRAFTKVIAAELLPRDIRVNSISPGFIDTPTGGITGASPEMLAAFEKVGDTITPMRRHGSAEEVARAVLFLAFDATFTTGAELNVDGGLGQRLNRQQ</sequence>
<evidence type="ECO:0000256" key="1">
    <source>
        <dbReference type="ARBA" id="ARBA00006484"/>
    </source>
</evidence>
<dbReference type="InterPro" id="IPR020904">
    <property type="entry name" value="Sc_DH/Rdtase_CS"/>
</dbReference>
<dbReference type="InterPro" id="IPR057326">
    <property type="entry name" value="KR_dom"/>
</dbReference>
<dbReference type="PANTHER" id="PTHR43669">
    <property type="entry name" value="5-KETO-D-GLUCONATE 5-REDUCTASE"/>
    <property type="match status" value="1"/>
</dbReference>
<evidence type="ECO:0000259" key="3">
    <source>
        <dbReference type="SMART" id="SM00822"/>
    </source>
</evidence>
<dbReference type="Gene3D" id="3.40.50.720">
    <property type="entry name" value="NAD(P)-binding Rossmann-like Domain"/>
    <property type="match status" value="1"/>
</dbReference>
<dbReference type="CDD" id="cd05233">
    <property type="entry name" value="SDR_c"/>
    <property type="match status" value="1"/>
</dbReference>
<dbReference type="Proteomes" id="UP000199645">
    <property type="component" value="Unassembled WGS sequence"/>
</dbReference>
<name>A0A1I2EM88_9ACTN</name>
<keyword evidence="5" id="KW-1185">Reference proteome</keyword>
<dbReference type="InterPro" id="IPR036291">
    <property type="entry name" value="NAD(P)-bd_dom_sf"/>
</dbReference>
<dbReference type="AlphaFoldDB" id="A0A1I2EM88"/>
<dbReference type="InterPro" id="IPR002347">
    <property type="entry name" value="SDR_fam"/>
</dbReference>
<dbReference type="GO" id="GO:0016491">
    <property type="term" value="F:oxidoreductase activity"/>
    <property type="evidence" value="ECO:0007669"/>
    <property type="project" value="UniProtKB-KW"/>
</dbReference>
<dbReference type="FunFam" id="3.40.50.720:FF:000084">
    <property type="entry name" value="Short-chain dehydrogenase reductase"/>
    <property type="match status" value="1"/>
</dbReference>
<dbReference type="Pfam" id="PF13561">
    <property type="entry name" value="adh_short_C2"/>
    <property type="match status" value="1"/>
</dbReference>
<accession>A0A1I2EM88</accession>
<dbReference type="PRINTS" id="PR00081">
    <property type="entry name" value="GDHRDH"/>
</dbReference>
<dbReference type="RefSeq" id="WP_093613480.1">
    <property type="nucleotide sequence ID" value="NZ_BOMT01000096.1"/>
</dbReference>
<evidence type="ECO:0000313" key="5">
    <source>
        <dbReference type="Proteomes" id="UP000199645"/>
    </source>
</evidence>